<sequence>MSKPHILVFPYPAQGHMLPLLDLTHKLALYGLTITIIITPNNLSTLEPLLTTHTTTIHTLTLPFPSHPNLPAGAENVREVGNTGNYPFINALSKLQTPIIQWFRSQTNPPLALISDFFLGWTQQIADKIGIKRIAFFSSGAFLTAVSHHCWRNLLPLPPQTREFEFPGLPGTPSFPREHLPSIFLRYKDSDPDAELVKEGFAFANPTSWASVFNTFQALEEPYLNHLRAGLKPGRVLAVGPLGFNRADQSLNEKGHDTLLRWLNKWEEGAVLYVCFGSQKVLSKQQMEGLALGLERSMIPFVWVVKEGCGPVPDGFAERVSGRGLVVRTWAPQVVILGHRAVGGFLSHCGWNSVLEAVTEGVMILGWPMEADQFVNARLLVKDMGVGVTVCEGASLTPDPDELGRAIAGTMGPENPRRRKAKWLREEAAKAVGNGGQSSKELDELVELLVLLSVKEERCWSFRRTWLPGLRSPPRPQAK</sequence>
<comment type="caution">
    <text evidence="4">The sequence shown here is derived from an EMBL/GenBank/DDBJ whole genome shotgun (WGS) entry which is preliminary data.</text>
</comment>
<keyword evidence="2" id="KW-0328">Glycosyltransferase</keyword>
<dbReference type="PANTHER" id="PTHR48047">
    <property type="entry name" value="GLYCOSYLTRANSFERASE"/>
    <property type="match status" value="1"/>
</dbReference>
<gene>
    <name evidence="4" type="ORF">Ahy_A05g023945</name>
</gene>
<protein>
    <recommendedName>
        <fullName evidence="6">Glycosyltransferase</fullName>
    </recommendedName>
</protein>
<dbReference type="Pfam" id="PF00201">
    <property type="entry name" value="UDPGT"/>
    <property type="match status" value="1"/>
</dbReference>
<dbReference type="SUPFAM" id="SSF53756">
    <property type="entry name" value="UDP-Glycosyltransferase/glycogen phosphorylase"/>
    <property type="match status" value="1"/>
</dbReference>
<evidence type="ECO:0000256" key="2">
    <source>
        <dbReference type="ARBA" id="ARBA00022676"/>
    </source>
</evidence>
<keyword evidence="5" id="KW-1185">Reference proteome</keyword>
<dbReference type="InterPro" id="IPR002213">
    <property type="entry name" value="UDP_glucos_trans"/>
</dbReference>
<evidence type="ECO:0000256" key="1">
    <source>
        <dbReference type="ARBA" id="ARBA00009995"/>
    </source>
</evidence>
<evidence type="ECO:0000313" key="4">
    <source>
        <dbReference type="EMBL" id="RYR58284.1"/>
    </source>
</evidence>
<dbReference type="Proteomes" id="UP000289738">
    <property type="component" value="Chromosome A05"/>
</dbReference>
<organism evidence="4 5">
    <name type="scientific">Arachis hypogaea</name>
    <name type="common">Peanut</name>
    <dbReference type="NCBI Taxonomy" id="3818"/>
    <lineage>
        <taxon>Eukaryota</taxon>
        <taxon>Viridiplantae</taxon>
        <taxon>Streptophyta</taxon>
        <taxon>Embryophyta</taxon>
        <taxon>Tracheophyta</taxon>
        <taxon>Spermatophyta</taxon>
        <taxon>Magnoliopsida</taxon>
        <taxon>eudicotyledons</taxon>
        <taxon>Gunneridae</taxon>
        <taxon>Pentapetalae</taxon>
        <taxon>rosids</taxon>
        <taxon>fabids</taxon>
        <taxon>Fabales</taxon>
        <taxon>Fabaceae</taxon>
        <taxon>Papilionoideae</taxon>
        <taxon>50 kb inversion clade</taxon>
        <taxon>dalbergioids sensu lato</taxon>
        <taxon>Dalbergieae</taxon>
        <taxon>Pterocarpus clade</taxon>
        <taxon>Arachis</taxon>
    </lineage>
</organism>
<dbReference type="PANTHER" id="PTHR48047:SF28">
    <property type="entry name" value="F11M15.8 PROTEIN"/>
    <property type="match status" value="1"/>
</dbReference>
<dbReference type="GO" id="GO:0035251">
    <property type="term" value="F:UDP-glucosyltransferase activity"/>
    <property type="evidence" value="ECO:0007669"/>
    <property type="project" value="TreeGrafter"/>
</dbReference>
<evidence type="ECO:0000313" key="5">
    <source>
        <dbReference type="Proteomes" id="UP000289738"/>
    </source>
</evidence>
<dbReference type="CDD" id="cd03784">
    <property type="entry name" value="GT1_Gtf-like"/>
    <property type="match status" value="1"/>
</dbReference>
<dbReference type="AlphaFoldDB" id="A0A445D5L3"/>
<proteinExistence type="inferred from homology"/>
<evidence type="ECO:0000256" key="3">
    <source>
        <dbReference type="ARBA" id="ARBA00022679"/>
    </source>
</evidence>
<dbReference type="Gene3D" id="3.40.50.2000">
    <property type="entry name" value="Glycogen Phosphorylase B"/>
    <property type="match status" value="2"/>
</dbReference>
<name>A0A445D5L3_ARAHY</name>
<accession>A0A445D5L3</accession>
<reference evidence="4 5" key="1">
    <citation type="submission" date="2019-01" db="EMBL/GenBank/DDBJ databases">
        <title>Sequencing of cultivated peanut Arachis hypogaea provides insights into genome evolution and oil improvement.</title>
        <authorList>
            <person name="Chen X."/>
        </authorList>
    </citation>
    <scope>NUCLEOTIDE SEQUENCE [LARGE SCALE GENOMIC DNA]</scope>
    <source>
        <strain evidence="5">cv. Fuhuasheng</strain>
        <tissue evidence="4">Leaves</tissue>
    </source>
</reference>
<evidence type="ECO:0008006" key="6">
    <source>
        <dbReference type="Google" id="ProtNLM"/>
    </source>
</evidence>
<dbReference type="FunFam" id="3.40.50.2000:FF:000064">
    <property type="entry name" value="Glycosyltransferase"/>
    <property type="match status" value="1"/>
</dbReference>
<dbReference type="EMBL" id="SDMP01000005">
    <property type="protein sequence ID" value="RYR58284.1"/>
    <property type="molecule type" value="Genomic_DNA"/>
</dbReference>
<keyword evidence="3" id="KW-0808">Transferase</keyword>
<comment type="similarity">
    <text evidence="1">Belongs to the UDP-glycosyltransferase family.</text>
</comment>